<dbReference type="InterPro" id="IPR036409">
    <property type="entry name" value="Aldolase_II/adducin_N_sf"/>
</dbReference>
<keyword evidence="16" id="KW-1185">Reference proteome</keyword>
<comment type="pathway">
    <text evidence="12">Carbohydrate degradation; L-arabinose degradation via L-ribulose; D-xylulose 5-phosphate from L-arabinose (bacterial route): step 3/3.</text>
</comment>
<evidence type="ECO:0000256" key="8">
    <source>
        <dbReference type="ARBA" id="ARBA00023235"/>
    </source>
</evidence>
<dbReference type="AlphaFoldDB" id="A0A841Q0Q4"/>
<dbReference type="EMBL" id="JACHHJ010000004">
    <property type="protein sequence ID" value="MBB6450915.1"/>
    <property type="molecule type" value="Genomic_DNA"/>
</dbReference>
<dbReference type="SUPFAM" id="SSF53639">
    <property type="entry name" value="AraD/HMP-PK domain-like"/>
    <property type="match status" value="1"/>
</dbReference>
<evidence type="ECO:0000256" key="10">
    <source>
        <dbReference type="ARBA" id="ARBA00032206"/>
    </source>
</evidence>
<gene>
    <name evidence="15" type="ORF">HNR44_002905</name>
</gene>
<evidence type="ECO:0000313" key="15">
    <source>
        <dbReference type="EMBL" id="MBB6450915.1"/>
    </source>
</evidence>
<feature type="domain" description="Class II aldolase/adducin N-terminal" evidence="14">
    <location>
        <begin position="7"/>
        <end position="195"/>
    </location>
</feature>
<dbReference type="InterPro" id="IPR001303">
    <property type="entry name" value="Aldolase_II/adducin_N"/>
</dbReference>
<accession>A0A841Q0Q4</accession>
<evidence type="ECO:0000256" key="3">
    <source>
        <dbReference type="ARBA" id="ARBA00010037"/>
    </source>
</evidence>
<evidence type="ECO:0000256" key="2">
    <source>
        <dbReference type="ARBA" id="ARBA00001947"/>
    </source>
</evidence>
<dbReference type="NCBIfam" id="NF006047">
    <property type="entry name" value="PRK08193.1"/>
    <property type="match status" value="1"/>
</dbReference>
<keyword evidence="5" id="KW-0479">Metal-binding</keyword>
<dbReference type="FunFam" id="3.40.225.10:FF:000001">
    <property type="entry name" value="L-ribulose-5-phosphate 4-epimerase UlaF"/>
    <property type="match status" value="1"/>
</dbReference>
<proteinExistence type="inferred from homology"/>
<comment type="caution">
    <text evidence="15">The sequence shown here is derived from an EMBL/GenBank/DDBJ whole genome shotgun (WGS) entry which is preliminary data.</text>
</comment>
<dbReference type="NCBIfam" id="NF009003">
    <property type="entry name" value="PRK12348.1"/>
    <property type="match status" value="1"/>
</dbReference>
<evidence type="ECO:0000259" key="14">
    <source>
        <dbReference type="SMART" id="SM01007"/>
    </source>
</evidence>
<name>A0A841Q0Q4_9BACL</name>
<evidence type="ECO:0000256" key="1">
    <source>
        <dbReference type="ARBA" id="ARBA00001726"/>
    </source>
</evidence>
<sequence length="231" mass="25968">MLETLKKEVLEANQQLVTHHLVTFTWGNVSGYDPKENLMVIKPSGVPYEDLQMKDMVVVDLEGKLVDGTLNPSSDTPTHLELYKAFPEVRGIVHTHSEWGTAWAQAGRSIPCVGTTHADYFYGEIPCTRRLTPSEVNNGYEKETGTVIIEAFHHKNPLKVPGVVVHGHAPFAWGRSPADAIHNSVVFEKVAKMTFLSELLQGEQPHRLDHHILNKHYERKHGKNAYYGQSN</sequence>
<organism evidence="15 16">
    <name type="scientific">Geomicrobium halophilum</name>
    <dbReference type="NCBI Taxonomy" id="549000"/>
    <lineage>
        <taxon>Bacteria</taxon>
        <taxon>Bacillati</taxon>
        <taxon>Bacillota</taxon>
        <taxon>Bacilli</taxon>
        <taxon>Bacillales</taxon>
        <taxon>Geomicrobium</taxon>
    </lineage>
</organism>
<comment type="catalytic activity">
    <reaction evidence="1">
        <text>L-ribulose 5-phosphate = D-xylulose 5-phosphate</text>
        <dbReference type="Rhea" id="RHEA:22368"/>
        <dbReference type="ChEBI" id="CHEBI:57737"/>
        <dbReference type="ChEBI" id="CHEBI:58226"/>
        <dbReference type="EC" id="5.1.3.4"/>
    </reaction>
</comment>
<evidence type="ECO:0000256" key="12">
    <source>
        <dbReference type="ARBA" id="ARBA00060520"/>
    </source>
</evidence>
<dbReference type="GO" id="GO:0005829">
    <property type="term" value="C:cytosol"/>
    <property type="evidence" value="ECO:0007669"/>
    <property type="project" value="TreeGrafter"/>
</dbReference>
<dbReference type="InterPro" id="IPR050197">
    <property type="entry name" value="Aldolase_class_II_sugar_metab"/>
</dbReference>
<keyword evidence="6" id="KW-0862">Zinc</keyword>
<comment type="similarity">
    <text evidence="3">Belongs to the aldolase class II family. AraD/FucA subfamily.</text>
</comment>
<evidence type="ECO:0000256" key="13">
    <source>
        <dbReference type="ARBA" id="ARBA00074961"/>
    </source>
</evidence>
<reference evidence="15 16" key="1">
    <citation type="submission" date="2020-08" db="EMBL/GenBank/DDBJ databases">
        <title>Genomic Encyclopedia of Type Strains, Phase IV (KMG-IV): sequencing the most valuable type-strain genomes for metagenomic binning, comparative biology and taxonomic classification.</title>
        <authorList>
            <person name="Goeker M."/>
        </authorList>
    </citation>
    <scope>NUCLEOTIDE SEQUENCE [LARGE SCALE GENOMIC DNA]</scope>
    <source>
        <strain evidence="15 16">DSM 21769</strain>
    </source>
</reference>
<evidence type="ECO:0000256" key="7">
    <source>
        <dbReference type="ARBA" id="ARBA00022935"/>
    </source>
</evidence>
<keyword evidence="8" id="KW-0413">Isomerase</keyword>
<dbReference type="SMART" id="SM01007">
    <property type="entry name" value="Aldolase_II"/>
    <property type="match status" value="1"/>
</dbReference>
<dbReference type="GO" id="GO:0019568">
    <property type="term" value="P:arabinose catabolic process"/>
    <property type="evidence" value="ECO:0007669"/>
    <property type="project" value="UniProtKB-KW"/>
</dbReference>
<keyword evidence="9" id="KW-0119">Carbohydrate metabolism</keyword>
<dbReference type="GO" id="GO:0008742">
    <property type="term" value="F:L-ribulose-phosphate 4-epimerase activity"/>
    <property type="evidence" value="ECO:0007669"/>
    <property type="project" value="UniProtKB-EC"/>
</dbReference>
<dbReference type="EC" id="5.1.3.4" evidence="4"/>
<comment type="function">
    <text evidence="11">Involved in the degradation of L-arabinose. Catalyzes the interconversion of L-ribulose 5-phosphate (LRu5P) and D-xylulose 5-phosphate (D-Xu5P) via a retroaldol/aldol mechanism (carbon-carbon bond cleavage analogous to a class II aldolase reaction).</text>
</comment>
<evidence type="ECO:0000256" key="9">
    <source>
        <dbReference type="ARBA" id="ARBA00023277"/>
    </source>
</evidence>
<dbReference type="GO" id="GO:0046872">
    <property type="term" value="F:metal ion binding"/>
    <property type="evidence" value="ECO:0007669"/>
    <property type="project" value="UniProtKB-KW"/>
</dbReference>
<dbReference type="RefSeq" id="WP_184404975.1">
    <property type="nucleotide sequence ID" value="NZ_JACHHJ010000004.1"/>
</dbReference>
<comment type="cofactor">
    <cofactor evidence="2">
        <name>Zn(2+)</name>
        <dbReference type="ChEBI" id="CHEBI:29105"/>
    </cofactor>
</comment>
<evidence type="ECO:0000313" key="16">
    <source>
        <dbReference type="Proteomes" id="UP000568839"/>
    </source>
</evidence>
<dbReference type="Proteomes" id="UP000568839">
    <property type="component" value="Unassembled WGS sequence"/>
</dbReference>
<evidence type="ECO:0000256" key="5">
    <source>
        <dbReference type="ARBA" id="ARBA00022723"/>
    </source>
</evidence>
<dbReference type="GO" id="GO:0016832">
    <property type="term" value="F:aldehyde-lyase activity"/>
    <property type="evidence" value="ECO:0007669"/>
    <property type="project" value="TreeGrafter"/>
</dbReference>
<dbReference type="Pfam" id="PF00596">
    <property type="entry name" value="Aldolase_II"/>
    <property type="match status" value="1"/>
</dbReference>
<evidence type="ECO:0000256" key="4">
    <source>
        <dbReference type="ARBA" id="ARBA00013186"/>
    </source>
</evidence>
<dbReference type="PANTHER" id="PTHR22789:SF8">
    <property type="entry name" value="L-RIBULOSE-5-PHOSPHATE 4-EPIMERASE SGBE"/>
    <property type="match status" value="1"/>
</dbReference>
<dbReference type="Gene3D" id="3.40.225.10">
    <property type="entry name" value="Class II aldolase/adducin N-terminal domain"/>
    <property type="match status" value="1"/>
</dbReference>
<keyword evidence="7" id="KW-0054">Arabinose catabolism</keyword>
<evidence type="ECO:0000256" key="11">
    <source>
        <dbReference type="ARBA" id="ARBA00053542"/>
    </source>
</evidence>
<dbReference type="PANTHER" id="PTHR22789">
    <property type="entry name" value="FUCULOSE PHOSPHATE ALDOLASE"/>
    <property type="match status" value="1"/>
</dbReference>
<evidence type="ECO:0000256" key="6">
    <source>
        <dbReference type="ARBA" id="ARBA00022833"/>
    </source>
</evidence>
<protein>
    <recommendedName>
        <fullName evidence="13">L-ribulose-5-phosphate 4-epimerase</fullName>
        <ecNumber evidence="4">5.1.3.4</ecNumber>
    </recommendedName>
    <alternativeName>
        <fullName evidence="10">Phosphoribulose isomerase</fullName>
    </alternativeName>
</protein>